<feature type="transmembrane region" description="Helical" evidence="7">
    <location>
        <begin position="28"/>
        <end position="47"/>
    </location>
</feature>
<reference evidence="9" key="1">
    <citation type="submission" date="2016-05" db="EMBL/GenBank/DDBJ databases">
        <authorList>
            <person name="Cock P.J.A."/>
            <person name="Cock P.J.A."/>
        </authorList>
    </citation>
    <scope>NUCLEOTIDE SEQUENCE</scope>
    <source>
        <strain evidence="9">PWN146_assembly</strain>
    </source>
</reference>
<evidence type="ECO:0000313" key="9">
    <source>
        <dbReference type="EMBL" id="SAY45820.1"/>
    </source>
</evidence>
<keyword evidence="7" id="KW-0808">Transferase</keyword>
<dbReference type="HAMAP" id="MF_01949">
    <property type="entry name" value="Acetyltr_WecH"/>
    <property type="match status" value="1"/>
</dbReference>
<dbReference type="PANTHER" id="PTHR40074">
    <property type="entry name" value="O-ACETYLTRANSFERASE WECH"/>
    <property type="match status" value="1"/>
</dbReference>
<dbReference type="InterPro" id="IPR002656">
    <property type="entry name" value="Acyl_transf_3_dom"/>
</dbReference>
<dbReference type="GO" id="GO:0009246">
    <property type="term" value="P:enterobacterial common antigen biosynthetic process"/>
    <property type="evidence" value="ECO:0007669"/>
    <property type="project" value="UniProtKB-UniRule"/>
</dbReference>
<feature type="transmembrane region" description="Helical" evidence="7">
    <location>
        <begin position="132"/>
        <end position="149"/>
    </location>
</feature>
<evidence type="ECO:0000256" key="5">
    <source>
        <dbReference type="ARBA" id="ARBA00022989"/>
    </source>
</evidence>
<feature type="transmembrane region" description="Helical" evidence="7">
    <location>
        <begin position="192"/>
        <end position="208"/>
    </location>
</feature>
<dbReference type="AlphaFoldDB" id="A0A1C3HL92"/>
<comment type="similarity">
    <text evidence="2 7">Belongs to the acyltransferase 3 family.</text>
</comment>
<comment type="pathway">
    <text evidence="7">Bacterial outer membrane biogenesis; enterobacterial common antigen biosynthesis.</text>
</comment>
<dbReference type="GO" id="GO:0016413">
    <property type="term" value="F:O-acetyltransferase activity"/>
    <property type="evidence" value="ECO:0007669"/>
    <property type="project" value="InterPro"/>
</dbReference>
<feature type="transmembrane region" description="Helical" evidence="7">
    <location>
        <begin position="220"/>
        <end position="239"/>
    </location>
</feature>
<dbReference type="InterPro" id="IPR032905">
    <property type="entry name" value="WecH"/>
</dbReference>
<keyword evidence="6 7" id="KW-0472">Membrane</keyword>
<evidence type="ECO:0000256" key="4">
    <source>
        <dbReference type="ARBA" id="ARBA00022692"/>
    </source>
</evidence>
<feature type="transmembrane region" description="Helical" evidence="7">
    <location>
        <begin position="97"/>
        <end position="120"/>
    </location>
</feature>
<dbReference type="GO" id="GO:0005886">
    <property type="term" value="C:plasma membrane"/>
    <property type="evidence" value="ECO:0007669"/>
    <property type="project" value="UniProtKB-SubCell"/>
</dbReference>
<gene>
    <name evidence="9" type="primary">yiaH</name>
    <name evidence="7" type="synonym">wecH</name>
    <name evidence="9" type="ORF">PWN146_04560</name>
</gene>
<keyword evidence="7" id="KW-0012">Acyltransferase</keyword>
<dbReference type="Pfam" id="PF01757">
    <property type="entry name" value="Acyl_transf_3"/>
    <property type="match status" value="1"/>
</dbReference>
<evidence type="ECO:0000256" key="2">
    <source>
        <dbReference type="ARBA" id="ARBA00007400"/>
    </source>
</evidence>
<feature type="domain" description="Acyltransferase 3" evidence="8">
    <location>
        <begin position="24"/>
        <end position="335"/>
    </location>
</feature>
<evidence type="ECO:0000256" key="1">
    <source>
        <dbReference type="ARBA" id="ARBA00004651"/>
    </source>
</evidence>
<comment type="subcellular location">
    <subcellularLocation>
        <location evidence="7">Cell inner membrane</location>
        <topology evidence="7">Multi-pass membrane protein</topology>
    </subcellularLocation>
    <subcellularLocation>
        <location evidence="1">Cell membrane</location>
        <topology evidence="1">Multi-pass membrane protein</topology>
    </subcellularLocation>
</comment>
<sequence length="348" mass="39067">MPDNLFLTYQYDTRSGERLSEKIGWIDNLRAMACMMVVMIHATTYYVTNGAAIGLHNWDIANVLNSLSRVSVPLFFMISGYLFFGDKSAGRRHFTRIACCILFYSAIALIYIATFTKIGFWPSLRAILQKPVFYHLWFFYAIAVIYLLSPLISVKPVSRRYLAAALVVLAAIANPNTDKLTFGNVNLLPVNLYIYGDTFYYLLYALAGRAIGMMEARGRAVGWLAALGFALCVALIARGTKHQLFINGNFADTYYIYSGPLVFMAAVALLVWVKHCLPQPIGWLSAFSRHSLAIYGFHALIVNVMRSRHLDFTGHPLLDIFWVFGVALGLSLLLSVGLQRLDTRRLVS</sequence>
<evidence type="ECO:0000256" key="7">
    <source>
        <dbReference type="HAMAP-Rule" id="MF_01949"/>
    </source>
</evidence>
<comment type="function">
    <text evidence="7">Responsible for the incorporation of O-acetyl groups into the enterobacterial common antigen (ECA) trisaccharide repeat units.</text>
</comment>
<dbReference type="EMBL" id="LT575490">
    <property type="protein sequence ID" value="SAY45820.1"/>
    <property type="molecule type" value="Genomic_DNA"/>
</dbReference>
<name>A0A1C3HL92_SERMA</name>
<feature type="transmembrane region" description="Helical" evidence="7">
    <location>
        <begin position="320"/>
        <end position="338"/>
    </location>
</feature>
<keyword evidence="3 7" id="KW-1003">Cell membrane</keyword>
<dbReference type="PANTHER" id="PTHR40074:SF2">
    <property type="entry name" value="O-ACETYLTRANSFERASE WECH"/>
    <property type="match status" value="1"/>
</dbReference>
<dbReference type="EC" id="2.3.1.-" evidence="7"/>
<protein>
    <recommendedName>
        <fullName evidence="7">O-acetyltransferase WecH</fullName>
        <ecNumber evidence="7">2.3.1.-</ecNumber>
    </recommendedName>
</protein>
<feature type="transmembrane region" description="Helical" evidence="7">
    <location>
        <begin position="67"/>
        <end position="85"/>
    </location>
</feature>
<feature type="transmembrane region" description="Helical" evidence="7">
    <location>
        <begin position="161"/>
        <end position="177"/>
    </location>
</feature>
<evidence type="ECO:0000256" key="6">
    <source>
        <dbReference type="ARBA" id="ARBA00023136"/>
    </source>
</evidence>
<feature type="transmembrane region" description="Helical" evidence="7">
    <location>
        <begin position="280"/>
        <end position="300"/>
    </location>
</feature>
<keyword evidence="5 7" id="KW-1133">Transmembrane helix</keyword>
<feature type="transmembrane region" description="Helical" evidence="7">
    <location>
        <begin position="254"/>
        <end position="273"/>
    </location>
</feature>
<proteinExistence type="inferred from homology"/>
<evidence type="ECO:0000256" key="3">
    <source>
        <dbReference type="ARBA" id="ARBA00022475"/>
    </source>
</evidence>
<dbReference type="UniPathway" id="UPA00566"/>
<keyword evidence="7" id="KW-0997">Cell inner membrane</keyword>
<evidence type="ECO:0000259" key="8">
    <source>
        <dbReference type="Pfam" id="PF01757"/>
    </source>
</evidence>
<organism evidence="9">
    <name type="scientific">Serratia marcescens</name>
    <dbReference type="NCBI Taxonomy" id="615"/>
    <lineage>
        <taxon>Bacteria</taxon>
        <taxon>Pseudomonadati</taxon>
        <taxon>Pseudomonadota</taxon>
        <taxon>Gammaproteobacteria</taxon>
        <taxon>Enterobacterales</taxon>
        <taxon>Yersiniaceae</taxon>
        <taxon>Serratia</taxon>
    </lineage>
</organism>
<keyword evidence="4 7" id="KW-0812">Transmembrane</keyword>
<accession>A0A1C3HL92</accession>